<dbReference type="Pfam" id="PF20153">
    <property type="entry name" value="DUF6535"/>
    <property type="match status" value="1"/>
</dbReference>
<dbReference type="Proteomes" id="UP000054477">
    <property type="component" value="Unassembled WGS sequence"/>
</dbReference>
<feature type="compositionally biased region" description="Acidic residues" evidence="1">
    <location>
        <begin position="262"/>
        <end position="281"/>
    </location>
</feature>
<keyword evidence="2" id="KW-0472">Membrane</keyword>
<dbReference type="InterPro" id="IPR045338">
    <property type="entry name" value="DUF6535"/>
</dbReference>
<feature type="transmembrane region" description="Helical" evidence="2">
    <location>
        <begin position="648"/>
        <end position="673"/>
    </location>
</feature>
<dbReference type="AlphaFoldDB" id="A0A0C9X3Y2"/>
<feature type="transmembrane region" description="Helical" evidence="2">
    <location>
        <begin position="614"/>
        <end position="636"/>
    </location>
</feature>
<accession>A0A0C9X3Y2</accession>
<dbReference type="HOGENOM" id="CLU_284415_0_0_1"/>
<keyword evidence="2" id="KW-0812">Transmembrane</keyword>
<evidence type="ECO:0000313" key="5">
    <source>
        <dbReference type="Proteomes" id="UP000054477"/>
    </source>
</evidence>
<feature type="region of interest" description="Disordered" evidence="1">
    <location>
        <begin position="426"/>
        <end position="450"/>
    </location>
</feature>
<reference evidence="5" key="2">
    <citation type="submission" date="2015-01" db="EMBL/GenBank/DDBJ databases">
        <title>Evolutionary Origins and Diversification of the Mycorrhizal Mutualists.</title>
        <authorList>
            <consortium name="DOE Joint Genome Institute"/>
            <consortium name="Mycorrhizal Genomics Consortium"/>
            <person name="Kohler A."/>
            <person name="Kuo A."/>
            <person name="Nagy L.G."/>
            <person name="Floudas D."/>
            <person name="Copeland A."/>
            <person name="Barry K.W."/>
            <person name="Cichocki N."/>
            <person name="Veneault-Fourrey C."/>
            <person name="LaButti K."/>
            <person name="Lindquist E.A."/>
            <person name="Lipzen A."/>
            <person name="Lundell T."/>
            <person name="Morin E."/>
            <person name="Murat C."/>
            <person name="Riley R."/>
            <person name="Ohm R."/>
            <person name="Sun H."/>
            <person name="Tunlid A."/>
            <person name="Henrissat B."/>
            <person name="Grigoriev I.V."/>
            <person name="Hibbett D.S."/>
            <person name="Martin F."/>
        </authorList>
    </citation>
    <scope>NUCLEOTIDE SEQUENCE [LARGE SCALE GENOMIC DNA]</scope>
    <source>
        <strain evidence="5">LaAM-08-1</strain>
    </source>
</reference>
<feature type="compositionally biased region" description="Pro residues" evidence="1">
    <location>
        <begin position="943"/>
        <end position="953"/>
    </location>
</feature>
<reference evidence="4 5" key="1">
    <citation type="submission" date="2014-04" db="EMBL/GenBank/DDBJ databases">
        <authorList>
            <consortium name="DOE Joint Genome Institute"/>
            <person name="Kuo A."/>
            <person name="Kohler A."/>
            <person name="Nagy L.G."/>
            <person name="Floudas D."/>
            <person name="Copeland A."/>
            <person name="Barry K.W."/>
            <person name="Cichocki N."/>
            <person name="Veneault-Fourrey C."/>
            <person name="LaButti K."/>
            <person name="Lindquist E.A."/>
            <person name="Lipzen A."/>
            <person name="Lundell T."/>
            <person name="Morin E."/>
            <person name="Murat C."/>
            <person name="Sun H."/>
            <person name="Tunlid A."/>
            <person name="Henrissat B."/>
            <person name="Grigoriev I.V."/>
            <person name="Hibbett D.S."/>
            <person name="Martin F."/>
            <person name="Nordberg H.P."/>
            <person name="Cantor M.N."/>
            <person name="Hua S.X."/>
        </authorList>
    </citation>
    <scope>NUCLEOTIDE SEQUENCE [LARGE SCALE GENOMIC DNA]</scope>
    <source>
        <strain evidence="4 5">LaAM-08-1</strain>
    </source>
</reference>
<gene>
    <name evidence="4" type="ORF">K443DRAFT_124659</name>
</gene>
<dbReference type="EMBL" id="KN838738">
    <property type="protein sequence ID" value="KIJ95938.1"/>
    <property type="molecule type" value="Genomic_DNA"/>
</dbReference>
<keyword evidence="5" id="KW-1185">Reference proteome</keyword>
<feature type="domain" description="DUF6535" evidence="3">
    <location>
        <begin position="470"/>
        <end position="644"/>
    </location>
</feature>
<feature type="transmembrane region" description="Helical" evidence="2">
    <location>
        <begin position="563"/>
        <end position="586"/>
    </location>
</feature>
<proteinExistence type="predicted"/>
<protein>
    <submittedName>
        <fullName evidence="4">Unplaced genomic scaffold K443scaffold_203, whole genome shotgun sequence</fullName>
    </submittedName>
</protein>
<feature type="region of interest" description="Disordered" evidence="1">
    <location>
        <begin position="943"/>
        <end position="962"/>
    </location>
</feature>
<evidence type="ECO:0000256" key="1">
    <source>
        <dbReference type="SAM" id="MobiDB-lite"/>
    </source>
</evidence>
<keyword evidence="2" id="KW-1133">Transmembrane helix</keyword>
<organism evidence="4 5">
    <name type="scientific">Laccaria amethystina LaAM-08-1</name>
    <dbReference type="NCBI Taxonomy" id="1095629"/>
    <lineage>
        <taxon>Eukaryota</taxon>
        <taxon>Fungi</taxon>
        <taxon>Dikarya</taxon>
        <taxon>Basidiomycota</taxon>
        <taxon>Agaricomycotina</taxon>
        <taxon>Agaricomycetes</taxon>
        <taxon>Agaricomycetidae</taxon>
        <taxon>Agaricales</taxon>
        <taxon>Agaricineae</taxon>
        <taxon>Hydnangiaceae</taxon>
        <taxon>Laccaria</taxon>
    </lineage>
</organism>
<dbReference type="STRING" id="1095629.A0A0C9X3Y2"/>
<evidence type="ECO:0000313" key="4">
    <source>
        <dbReference type="EMBL" id="KIJ95938.1"/>
    </source>
</evidence>
<evidence type="ECO:0000259" key="3">
    <source>
        <dbReference type="Pfam" id="PF20153"/>
    </source>
</evidence>
<feature type="region of interest" description="Disordered" evidence="1">
    <location>
        <begin position="261"/>
        <end position="281"/>
    </location>
</feature>
<name>A0A0C9X3Y2_9AGAR</name>
<evidence type="ECO:0000256" key="2">
    <source>
        <dbReference type="SAM" id="Phobius"/>
    </source>
</evidence>
<dbReference type="OrthoDB" id="2756178at2759"/>
<sequence length="1092" mass="121451">MDLSRTSGRFFTLPIPISKEHIPRLMGLFVTDPLNPTRSYRPKTRLPSSIATGLTPDPIPLSPNQVALAASDASVAARLKGLMGALSLSASAATEQGQALSVKAEEILCYAMEQIPDVFASLIADEECRAEIGQLMRTSRENLCFMITGFLTVSGKTEWIRSVWGKQDMQMLGAIPLDGGQAGLGINAEVGGGLGRNVRRVARGEVVEDQTVFAVAYDVVMLKKRIKRSVGKPLSFVVESKLKLGGEKRALWNHLSMRGDDGVGDELSDENSDEDDDDADESGELTLAEIGEQGQVVLPMRSRSKSLRTILEAGYLGSVKNKGWNTIILKRWRLWDSPKTTQNRTEIFGSTRAEVVSIAARNVRGHGICSLKFTLQNKYVRIWTPLKKFKLQAAALNLFIFAPSSSWIVNFPTPPIKSAFFKASSKRSRPSKSHSPFPPSQAEVQEQTGEKPWRCGDARHFDMPKNGDGWQKCNAMAEKFDNEMCDAWKDEVDKLLIFAGLFSGAVTAFTTQSYQWLGEQSVDSSARLLSFIATQLANSTTPLPPSLAIPEFTVTQAQIRINVVWFLSLTVSLTTVLVGILCLQWLREFQRDAALPHKDAVALRQMRYEGLIEWHVPGILSILPLLLQLSLVLFFIGLLDLLWSLNTLVAACVSAAVGMVMLFLIATTALPALQHALAKDKYLRIAQCPYKSPQSWLFYRAGHWFFWLISSFNPPWSAFDSTRFYRLLKSSDDNSWLAFDMRWRSLRDAEDVSWGTPKTTRDSDDVVHGLHWINDTFAQSVDSIYPVYHSLADLDIPAAAATISEFYLKVGLIDNATFRVMMDDRFSPNETQKRDIVAAYYLHLHQDRHPVLKTGYVETVIRILNTQDVPRPFYDWLSQILQELASRPLLAPSVTTGAAAQLNTEEIVIQTLLCVKSLITRDLLRTLDVVMAWALLRQLLTPPPPPAPPPPPNLRHSTHPIDSEPPNLGLGLNLDHIKLAGGLFEELEVWLSRGKEMDRWERVKVCTEGMIRLFPSSIDIAALDAVCPVQMAKAMGLVGALDVHMSRLGGAAAVLGREREKWWHDFFGEEACEVGEWAFLLSSFEGIEGGDG</sequence>